<reference evidence="2 3" key="1">
    <citation type="journal article" date="2023" name="Int. J. Syst. Evol. Microbiol.">
        <title>Arthrobacter mangrovi sp. nov., an actinobacterium isolated from the rhizosphere of a mangrove.</title>
        <authorList>
            <person name="Hamada M."/>
            <person name="Saitou S."/>
            <person name="Enomoto N."/>
            <person name="Nanri K."/>
            <person name="Hidaka K."/>
            <person name="Miura T."/>
            <person name="Tamura T."/>
        </authorList>
    </citation>
    <scope>NUCLEOTIDE SEQUENCE [LARGE SCALE GENOMIC DNA]</scope>
    <source>
        <strain evidence="2 3">NBRC 112813</strain>
    </source>
</reference>
<protein>
    <submittedName>
        <fullName evidence="2">Uncharacterized protein</fullName>
    </submittedName>
</protein>
<proteinExistence type="predicted"/>
<comment type="caution">
    <text evidence="2">The sequence shown here is derived from an EMBL/GenBank/DDBJ whole genome shotgun (WGS) entry which is preliminary data.</text>
</comment>
<evidence type="ECO:0000256" key="1">
    <source>
        <dbReference type="SAM" id="MobiDB-lite"/>
    </source>
</evidence>
<dbReference type="Proteomes" id="UP001209654">
    <property type="component" value="Unassembled WGS sequence"/>
</dbReference>
<accession>A0ABQ5MW12</accession>
<gene>
    <name evidence="2" type="ORF">AHIS1636_25950</name>
</gene>
<dbReference type="EMBL" id="BRVS01000013">
    <property type="protein sequence ID" value="GLB68153.1"/>
    <property type="molecule type" value="Genomic_DNA"/>
</dbReference>
<evidence type="ECO:0000313" key="2">
    <source>
        <dbReference type="EMBL" id="GLB68153.1"/>
    </source>
</evidence>
<evidence type="ECO:0000313" key="3">
    <source>
        <dbReference type="Proteomes" id="UP001209654"/>
    </source>
</evidence>
<name>A0ABQ5MW12_9MICC</name>
<organism evidence="2 3">
    <name type="scientific">Arthrobacter mangrovi</name>
    <dbReference type="NCBI Taxonomy" id="2966350"/>
    <lineage>
        <taxon>Bacteria</taxon>
        <taxon>Bacillati</taxon>
        <taxon>Actinomycetota</taxon>
        <taxon>Actinomycetes</taxon>
        <taxon>Micrococcales</taxon>
        <taxon>Micrococcaceae</taxon>
        <taxon>Arthrobacter</taxon>
    </lineage>
</organism>
<feature type="compositionally biased region" description="Basic and acidic residues" evidence="1">
    <location>
        <begin position="22"/>
        <end position="52"/>
    </location>
</feature>
<keyword evidence="3" id="KW-1185">Reference proteome</keyword>
<sequence>MRHGYSHGHHEDEDLPASDPRAIAERRREAEEKLEQHQKEAREKEAHEHPKA</sequence>
<dbReference type="RefSeq" id="WP_262103305.1">
    <property type="nucleotide sequence ID" value="NZ_BRVS01000013.1"/>
</dbReference>
<feature type="region of interest" description="Disordered" evidence="1">
    <location>
        <begin position="1"/>
        <end position="52"/>
    </location>
</feature>